<dbReference type="Proteomes" id="UP001056610">
    <property type="component" value="Chromosome"/>
</dbReference>
<sequence>MASDLVLNCIKVGLLLSPEPSIMGQPAKRLIVALRGQDFLACVHYVVGTRCGGLVGVPLAFGDFFGNLGNFSLKVFFGIYDLVDLSITSISNSCQNGAK</sequence>
<reference evidence="1" key="1">
    <citation type="submission" date="2022-05" db="EMBL/GenBank/DDBJ databases">
        <title>A methanotrophic Mycobacterium dominates a cave microbial ecosystem.</title>
        <authorList>
            <person name="Van Spanning R.J.M."/>
            <person name="Guan Q."/>
            <person name="Melkonian C."/>
            <person name="Gallant J."/>
            <person name="Polerecky L."/>
            <person name="Flot J.-F."/>
            <person name="Brandt B.W."/>
            <person name="Braster M."/>
            <person name="Iturbe Espinoza P."/>
            <person name="Aerts J."/>
            <person name="Meima-Franke M."/>
            <person name="Piersma S.R."/>
            <person name="Bunduc C."/>
            <person name="Ummels R."/>
            <person name="Pain A."/>
            <person name="Fleming E.J."/>
            <person name="van der Wel N."/>
            <person name="Gherman V.D."/>
            <person name="Sarbu S.M."/>
            <person name="Bodelier P.L.E."/>
            <person name="Bitter W."/>
        </authorList>
    </citation>
    <scope>NUCLEOTIDE SEQUENCE</scope>
    <source>
        <strain evidence="1">Sulfur Cave</strain>
    </source>
</reference>
<proteinExistence type="predicted"/>
<accession>A0ABY4QNX7</accession>
<dbReference type="EMBL" id="CP097320">
    <property type="protein sequence ID" value="UQX12008.1"/>
    <property type="molecule type" value="Genomic_DNA"/>
</dbReference>
<protein>
    <submittedName>
        <fullName evidence="1">Uncharacterized protein</fullName>
    </submittedName>
</protein>
<name>A0ABY4QNX7_9MYCO</name>
<evidence type="ECO:0000313" key="1">
    <source>
        <dbReference type="EMBL" id="UQX12008.1"/>
    </source>
</evidence>
<gene>
    <name evidence="1" type="ORF">M5I08_06570</name>
</gene>
<evidence type="ECO:0000313" key="2">
    <source>
        <dbReference type="Proteomes" id="UP001056610"/>
    </source>
</evidence>
<dbReference type="RefSeq" id="WP_219065698.1">
    <property type="nucleotide sequence ID" value="NZ_CAJUXY010000002.1"/>
</dbReference>
<organism evidence="1 2">
    <name type="scientific">Candidatus Mycobacterium methanotrophicum</name>
    <dbReference type="NCBI Taxonomy" id="2943498"/>
    <lineage>
        <taxon>Bacteria</taxon>
        <taxon>Bacillati</taxon>
        <taxon>Actinomycetota</taxon>
        <taxon>Actinomycetes</taxon>
        <taxon>Mycobacteriales</taxon>
        <taxon>Mycobacteriaceae</taxon>
        <taxon>Mycobacterium</taxon>
    </lineage>
</organism>
<keyword evidence="2" id="KW-1185">Reference proteome</keyword>